<accession>A0A9D3YU83</accession>
<dbReference type="Gene3D" id="3.10.490.10">
    <property type="entry name" value="Gamma-glutamyl cyclotransferase-like"/>
    <property type="match status" value="1"/>
</dbReference>
<gene>
    <name evidence="1" type="ORF">DPMN_079695</name>
</gene>
<dbReference type="EMBL" id="JAIWYP010000015">
    <property type="protein sequence ID" value="KAH3704636.1"/>
    <property type="molecule type" value="Genomic_DNA"/>
</dbReference>
<proteinExistence type="predicted"/>
<evidence type="ECO:0000313" key="1">
    <source>
        <dbReference type="EMBL" id="KAH3704636.1"/>
    </source>
</evidence>
<reference evidence="1" key="1">
    <citation type="journal article" date="2019" name="bioRxiv">
        <title>The Genome of the Zebra Mussel, Dreissena polymorpha: A Resource for Invasive Species Research.</title>
        <authorList>
            <person name="McCartney M.A."/>
            <person name="Auch B."/>
            <person name="Kono T."/>
            <person name="Mallez S."/>
            <person name="Zhang Y."/>
            <person name="Obille A."/>
            <person name="Becker A."/>
            <person name="Abrahante J.E."/>
            <person name="Garbe J."/>
            <person name="Badalamenti J.P."/>
            <person name="Herman A."/>
            <person name="Mangelson H."/>
            <person name="Liachko I."/>
            <person name="Sullivan S."/>
            <person name="Sone E.D."/>
            <person name="Koren S."/>
            <person name="Silverstein K.A.T."/>
            <person name="Beckman K.B."/>
            <person name="Gohl D.M."/>
        </authorList>
    </citation>
    <scope>NUCLEOTIDE SEQUENCE</scope>
    <source>
        <strain evidence="1">Duluth1</strain>
        <tissue evidence="1">Whole animal</tissue>
    </source>
</reference>
<comment type="caution">
    <text evidence="1">The sequence shown here is derived from an EMBL/GenBank/DDBJ whole genome shotgun (WGS) entry which is preliminary data.</text>
</comment>
<organism evidence="1 2">
    <name type="scientific">Dreissena polymorpha</name>
    <name type="common">Zebra mussel</name>
    <name type="synonym">Mytilus polymorpha</name>
    <dbReference type="NCBI Taxonomy" id="45954"/>
    <lineage>
        <taxon>Eukaryota</taxon>
        <taxon>Metazoa</taxon>
        <taxon>Spiralia</taxon>
        <taxon>Lophotrochozoa</taxon>
        <taxon>Mollusca</taxon>
        <taxon>Bivalvia</taxon>
        <taxon>Autobranchia</taxon>
        <taxon>Heteroconchia</taxon>
        <taxon>Euheterodonta</taxon>
        <taxon>Imparidentia</taxon>
        <taxon>Neoheterodontei</taxon>
        <taxon>Myida</taxon>
        <taxon>Dreissenoidea</taxon>
        <taxon>Dreissenidae</taxon>
        <taxon>Dreissena</taxon>
    </lineage>
</organism>
<evidence type="ECO:0000313" key="2">
    <source>
        <dbReference type="Proteomes" id="UP000828390"/>
    </source>
</evidence>
<sequence>MWQGMAALDKLEGHPHRYERRRTDVRVTSGNARDGTPINKAVENDDPAALGEANGNFVKTTNCIRNLPLDVSNDVTTKIDGQVRITAGQVISAHTYFLVAYQPHLLALPHLVSYDGGFVTPPADASDDLRRETFLQNDYIICSSSHCVNTFFVTVNGGGGGGGGGSSSSSSITIPILKNDQMGKGNLALAVNMGLIYRSDLESLL</sequence>
<protein>
    <submittedName>
        <fullName evidence="1">Uncharacterized protein</fullName>
    </submittedName>
</protein>
<keyword evidence="2" id="KW-1185">Reference proteome</keyword>
<dbReference type="Proteomes" id="UP000828390">
    <property type="component" value="Unassembled WGS sequence"/>
</dbReference>
<name>A0A9D3YU83_DREPO</name>
<dbReference type="AlphaFoldDB" id="A0A9D3YU83"/>
<reference evidence="1" key="2">
    <citation type="submission" date="2020-11" db="EMBL/GenBank/DDBJ databases">
        <authorList>
            <person name="McCartney M.A."/>
            <person name="Auch B."/>
            <person name="Kono T."/>
            <person name="Mallez S."/>
            <person name="Becker A."/>
            <person name="Gohl D.M."/>
            <person name="Silverstein K.A.T."/>
            <person name="Koren S."/>
            <person name="Bechman K.B."/>
            <person name="Herman A."/>
            <person name="Abrahante J.E."/>
            <person name="Garbe J."/>
        </authorList>
    </citation>
    <scope>NUCLEOTIDE SEQUENCE</scope>
    <source>
        <strain evidence="1">Duluth1</strain>
        <tissue evidence="1">Whole animal</tissue>
    </source>
</reference>